<evidence type="ECO:0000313" key="1">
    <source>
        <dbReference type="EMBL" id="KAJ1144787.1"/>
    </source>
</evidence>
<organism evidence="1 2">
    <name type="scientific">Pleurodeles waltl</name>
    <name type="common">Iberian ribbed newt</name>
    <dbReference type="NCBI Taxonomy" id="8319"/>
    <lineage>
        <taxon>Eukaryota</taxon>
        <taxon>Metazoa</taxon>
        <taxon>Chordata</taxon>
        <taxon>Craniata</taxon>
        <taxon>Vertebrata</taxon>
        <taxon>Euteleostomi</taxon>
        <taxon>Amphibia</taxon>
        <taxon>Batrachia</taxon>
        <taxon>Caudata</taxon>
        <taxon>Salamandroidea</taxon>
        <taxon>Salamandridae</taxon>
        <taxon>Pleurodelinae</taxon>
        <taxon>Pleurodeles</taxon>
    </lineage>
</organism>
<accession>A0AAV7QZ27</accession>
<evidence type="ECO:0000313" key="2">
    <source>
        <dbReference type="Proteomes" id="UP001066276"/>
    </source>
</evidence>
<protein>
    <submittedName>
        <fullName evidence="1">Uncharacterized protein</fullName>
    </submittedName>
</protein>
<sequence>MWVAQCVKQRPITSQLPLQAAAMAGAGRLRSGTGAKNMQEAATQDSHKLDAILETVERIGDSLERARTSLEGKIDKVASDLAFLHADHRKLAEETGTLETRIDVLAPTTSRLEAYSEACSGDWYWRGP</sequence>
<comment type="caution">
    <text evidence="1">The sequence shown here is derived from an EMBL/GenBank/DDBJ whole genome shotgun (WGS) entry which is preliminary data.</text>
</comment>
<gene>
    <name evidence="1" type="ORF">NDU88_011082</name>
</gene>
<reference evidence="1" key="1">
    <citation type="journal article" date="2022" name="bioRxiv">
        <title>Sequencing and chromosome-scale assembly of the giantPleurodeles waltlgenome.</title>
        <authorList>
            <person name="Brown T."/>
            <person name="Elewa A."/>
            <person name="Iarovenko S."/>
            <person name="Subramanian E."/>
            <person name="Araus A.J."/>
            <person name="Petzold A."/>
            <person name="Susuki M."/>
            <person name="Suzuki K.-i.T."/>
            <person name="Hayashi T."/>
            <person name="Toyoda A."/>
            <person name="Oliveira C."/>
            <person name="Osipova E."/>
            <person name="Leigh N.D."/>
            <person name="Simon A."/>
            <person name="Yun M.H."/>
        </authorList>
    </citation>
    <scope>NUCLEOTIDE SEQUENCE</scope>
    <source>
        <strain evidence="1">20211129_DDA</strain>
        <tissue evidence="1">Liver</tissue>
    </source>
</reference>
<dbReference type="AlphaFoldDB" id="A0AAV7QZ27"/>
<name>A0AAV7QZ27_PLEWA</name>
<dbReference type="Proteomes" id="UP001066276">
    <property type="component" value="Chromosome 6"/>
</dbReference>
<dbReference type="EMBL" id="JANPWB010000010">
    <property type="protein sequence ID" value="KAJ1144787.1"/>
    <property type="molecule type" value="Genomic_DNA"/>
</dbReference>
<proteinExistence type="predicted"/>
<keyword evidence="2" id="KW-1185">Reference proteome</keyword>